<dbReference type="GO" id="GO:0000976">
    <property type="term" value="F:transcription cis-regulatory region binding"/>
    <property type="evidence" value="ECO:0007669"/>
    <property type="project" value="TreeGrafter"/>
</dbReference>
<comment type="caution">
    <text evidence="6">The sequence shown here is derived from an EMBL/GenBank/DDBJ whole genome shotgun (WGS) entry which is preliminary data.</text>
</comment>
<evidence type="ECO:0000256" key="1">
    <source>
        <dbReference type="ARBA" id="ARBA00009437"/>
    </source>
</evidence>
<dbReference type="SUPFAM" id="SSF53850">
    <property type="entry name" value="Periplasmic binding protein-like II"/>
    <property type="match status" value="1"/>
</dbReference>
<keyword evidence="4" id="KW-0804">Transcription</keyword>
<dbReference type="RefSeq" id="WP_111436705.1">
    <property type="nucleotide sequence ID" value="NZ_JACIGG010000002.1"/>
</dbReference>
<dbReference type="EMBL" id="NPEV01000083">
    <property type="protein sequence ID" value="RAI24140.1"/>
    <property type="molecule type" value="Genomic_DNA"/>
</dbReference>
<dbReference type="InterPro" id="IPR036388">
    <property type="entry name" value="WH-like_DNA-bd_sf"/>
</dbReference>
<dbReference type="Proteomes" id="UP000249299">
    <property type="component" value="Unassembled WGS sequence"/>
</dbReference>
<sequence>MRLEWLEDLVAVLEAGSLNEAAGKRFLSQPAFSRRIRAIEAHLGVDLLDRSRKPVRPAPALLGRQEELRRVAGDLGALIRALRRAEEDAGSRVVIASQHAIATSVLPELIAGPLAALDLKIRLRSANRSDCAAMLINKEADLTVTYRSKAEVAAGPEAYLEECVLGTEALLPVAAPSFAGELAGETLSLIAYPPDVFLGKWMAEEIVPAIDERWRPDTRVETALTLAALRLAETGVGVAWLPASMAGDALAAARLVDLSEHLPAGDVAVVATRLIGARSALERRIWSVLQDAAQG</sequence>
<reference evidence="6 7" key="1">
    <citation type="submission" date="2017-07" db="EMBL/GenBank/DDBJ databases">
        <title>Draft Genome Sequences of Select Purple Nonsulfur Bacteria.</title>
        <authorList>
            <person name="Lasarre B."/>
            <person name="Mckinlay J.B."/>
        </authorList>
    </citation>
    <scope>NUCLEOTIDE SEQUENCE [LARGE SCALE GENOMIC DNA]</scope>
    <source>
        <strain evidence="6 7">DSM 11290</strain>
    </source>
</reference>
<keyword evidence="3" id="KW-0238">DNA-binding</keyword>
<dbReference type="AlphaFoldDB" id="A0A327JE88"/>
<dbReference type="InterPro" id="IPR036390">
    <property type="entry name" value="WH_DNA-bd_sf"/>
</dbReference>
<dbReference type="SUPFAM" id="SSF46785">
    <property type="entry name" value="Winged helix' DNA-binding domain"/>
    <property type="match status" value="1"/>
</dbReference>
<dbReference type="Pfam" id="PF03466">
    <property type="entry name" value="LysR_substrate"/>
    <property type="match status" value="1"/>
</dbReference>
<evidence type="ECO:0000256" key="3">
    <source>
        <dbReference type="ARBA" id="ARBA00023125"/>
    </source>
</evidence>
<organism evidence="6 7">
    <name type="scientific">Rhodobium orientis</name>
    <dbReference type="NCBI Taxonomy" id="34017"/>
    <lineage>
        <taxon>Bacteria</taxon>
        <taxon>Pseudomonadati</taxon>
        <taxon>Pseudomonadota</taxon>
        <taxon>Alphaproteobacteria</taxon>
        <taxon>Hyphomicrobiales</taxon>
        <taxon>Rhodobiaceae</taxon>
        <taxon>Rhodobium</taxon>
    </lineage>
</organism>
<dbReference type="PANTHER" id="PTHR30126:SF2">
    <property type="entry name" value="HTH-TYPE TRANSCRIPTIONAL REGULATOR YJIE"/>
    <property type="match status" value="1"/>
</dbReference>
<evidence type="ECO:0000313" key="6">
    <source>
        <dbReference type="EMBL" id="RAI24140.1"/>
    </source>
</evidence>
<protein>
    <recommendedName>
        <fullName evidence="5">HTH lysR-type domain-containing protein</fullName>
    </recommendedName>
</protein>
<gene>
    <name evidence="6" type="ORF">CH339_22640</name>
</gene>
<accession>A0A327JE88</accession>
<dbReference type="InterPro" id="IPR000847">
    <property type="entry name" value="LysR_HTH_N"/>
</dbReference>
<dbReference type="Gene3D" id="1.10.10.10">
    <property type="entry name" value="Winged helix-like DNA-binding domain superfamily/Winged helix DNA-binding domain"/>
    <property type="match status" value="1"/>
</dbReference>
<name>A0A327JE88_9HYPH</name>
<proteinExistence type="inferred from homology"/>
<evidence type="ECO:0000313" key="7">
    <source>
        <dbReference type="Proteomes" id="UP000249299"/>
    </source>
</evidence>
<dbReference type="InterPro" id="IPR005119">
    <property type="entry name" value="LysR_subst-bd"/>
</dbReference>
<feature type="domain" description="HTH lysR-type" evidence="5">
    <location>
        <begin position="1"/>
        <end position="58"/>
    </location>
</feature>
<dbReference type="Pfam" id="PF00126">
    <property type="entry name" value="HTH_1"/>
    <property type="match status" value="1"/>
</dbReference>
<keyword evidence="7" id="KW-1185">Reference proteome</keyword>
<dbReference type="OrthoDB" id="528082at2"/>
<keyword evidence="2" id="KW-0805">Transcription regulation</keyword>
<dbReference type="GO" id="GO:0003700">
    <property type="term" value="F:DNA-binding transcription factor activity"/>
    <property type="evidence" value="ECO:0007669"/>
    <property type="project" value="InterPro"/>
</dbReference>
<dbReference type="PANTHER" id="PTHR30126">
    <property type="entry name" value="HTH-TYPE TRANSCRIPTIONAL REGULATOR"/>
    <property type="match status" value="1"/>
</dbReference>
<evidence type="ECO:0000256" key="2">
    <source>
        <dbReference type="ARBA" id="ARBA00023015"/>
    </source>
</evidence>
<dbReference type="PROSITE" id="PS50931">
    <property type="entry name" value="HTH_LYSR"/>
    <property type="match status" value="1"/>
</dbReference>
<evidence type="ECO:0000259" key="5">
    <source>
        <dbReference type="PROSITE" id="PS50931"/>
    </source>
</evidence>
<dbReference type="PRINTS" id="PR00039">
    <property type="entry name" value="HTHLYSR"/>
</dbReference>
<evidence type="ECO:0000256" key="4">
    <source>
        <dbReference type="ARBA" id="ARBA00023163"/>
    </source>
</evidence>
<comment type="similarity">
    <text evidence="1">Belongs to the LysR transcriptional regulatory family.</text>
</comment>
<dbReference type="Gene3D" id="3.40.190.10">
    <property type="entry name" value="Periplasmic binding protein-like II"/>
    <property type="match status" value="2"/>
</dbReference>